<dbReference type="GO" id="GO:0043190">
    <property type="term" value="C:ATP-binding cassette (ABC) transporter complex"/>
    <property type="evidence" value="ECO:0007669"/>
    <property type="project" value="InterPro"/>
</dbReference>
<protein>
    <submittedName>
        <fullName evidence="3">L-proline glycine betaine binding ABC transporter protein ProX</fullName>
    </submittedName>
</protein>
<keyword evidence="4" id="KW-1185">Reference proteome</keyword>
<feature type="signal peptide" evidence="1">
    <location>
        <begin position="1"/>
        <end position="31"/>
    </location>
</feature>
<reference evidence="3 4" key="1">
    <citation type="submission" date="2020-06" db="EMBL/GenBank/DDBJ databases">
        <title>Genome sequence of Paramixta manurensis strain PD-1.</title>
        <authorList>
            <person name="Lee C.W."/>
            <person name="Kim J."/>
        </authorList>
    </citation>
    <scope>NUCLEOTIDE SEQUENCE [LARGE SCALE GENOMIC DNA]</scope>
    <source>
        <strain evidence="3 4">PD-1</strain>
    </source>
</reference>
<evidence type="ECO:0000313" key="4">
    <source>
        <dbReference type="Proteomes" id="UP000505325"/>
    </source>
</evidence>
<organism evidence="3 4">
    <name type="scientific">Paramixta manurensis</name>
    <dbReference type="NCBI Taxonomy" id="2740817"/>
    <lineage>
        <taxon>Bacteria</taxon>
        <taxon>Pseudomonadati</taxon>
        <taxon>Pseudomonadota</taxon>
        <taxon>Gammaproteobacteria</taxon>
        <taxon>Enterobacterales</taxon>
        <taxon>Erwiniaceae</taxon>
        <taxon>Paramixta</taxon>
    </lineage>
</organism>
<accession>A0A6M8U8W0</accession>
<dbReference type="RefSeq" id="WP_173632356.1">
    <property type="nucleotide sequence ID" value="NZ_CP054212.1"/>
</dbReference>
<dbReference type="InterPro" id="IPR007210">
    <property type="entry name" value="ABC_Gly_betaine_transp_sub-bd"/>
</dbReference>
<proteinExistence type="predicted"/>
<dbReference type="Pfam" id="PF04069">
    <property type="entry name" value="OpuAC"/>
    <property type="match status" value="1"/>
</dbReference>
<sequence length="298" mass="32213">MTLPFQRLRKFSQRPLIALLLLGLSGGFAQAEKVTIGSTNFSEQLILANIYATALRQSGTEVATRLNLGNREIMLPALQNGEIDIVPEYIGSLLSYYAPQTPATNSNQITQALQKTLPTGLTLLTPSAASSISTLAVTAATAQKYHLKKISDLTPIAGKLIIGGPPELKTRALGLPGYEKVYGIRFKQFTALDIAGPLTRLALNSGRIDVALVISTQGLLSKENWVVLEDDRHEQPAQNVTPLARKASLTPHIREVLDQVSAKLTNDDLRQLNQQVDIDHVAPEKAAAAWVAAHISKS</sequence>
<evidence type="ECO:0000313" key="3">
    <source>
        <dbReference type="EMBL" id="QKJ85241.1"/>
    </source>
</evidence>
<gene>
    <name evidence="3" type="ORF">PMPD1_0258</name>
</gene>
<evidence type="ECO:0000256" key="1">
    <source>
        <dbReference type="SAM" id="SignalP"/>
    </source>
</evidence>
<dbReference type="EMBL" id="CP054212">
    <property type="protein sequence ID" value="QKJ85241.1"/>
    <property type="molecule type" value="Genomic_DNA"/>
</dbReference>
<dbReference type="Proteomes" id="UP000505325">
    <property type="component" value="Chromosome"/>
</dbReference>
<feature type="domain" description="ABC-type glycine betaine transport system substrate-binding" evidence="2">
    <location>
        <begin position="33"/>
        <end position="292"/>
    </location>
</feature>
<evidence type="ECO:0000259" key="2">
    <source>
        <dbReference type="Pfam" id="PF04069"/>
    </source>
</evidence>
<dbReference type="SUPFAM" id="SSF53850">
    <property type="entry name" value="Periplasmic binding protein-like II"/>
    <property type="match status" value="1"/>
</dbReference>
<dbReference type="Gene3D" id="3.40.190.10">
    <property type="entry name" value="Periplasmic binding protein-like II"/>
    <property type="match status" value="1"/>
</dbReference>
<dbReference type="GO" id="GO:0022857">
    <property type="term" value="F:transmembrane transporter activity"/>
    <property type="evidence" value="ECO:0007669"/>
    <property type="project" value="InterPro"/>
</dbReference>
<name>A0A6M8U8W0_9GAMM</name>
<dbReference type="AlphaFoldDB" id="A0A6M8U8W0"/>
<dbReference type="CDD" id="cd13606">
    <property type="entry name" value="PBP2_ProX_like"/>
    <property type="match status" value="1"/>
</dbReference>
<dbReference type="Gene3D" id="3.40.190.120">
    <property type="entry name" value="Osmoprotection protein (prox), domain 2"/>
    <property type="match status" value="1"/>
</dbReference>
<feature type="chain" id="PRO_5027066602" evidence="1">
    <location>
        <begin position="32"/>
        <end position="298"/>
    </location>
</feature>
<keyword evidence="1" id="KW-0732">Signal</keyword>
<dbReference type="KEGG" id="pmak:PMPD1_0258"/>